<organism evidence="6 7">
    <name type="scientific">Gigaspora rosea</name>
    <dbReference type="NCBI Taxonomy" id="44941"/>
    <lineage>
        <taxon>Eukaryota</taxon>
        <taxon>Fungi</taxon>
        <taxon>Fungi incertae sedis</taxon>
        <taxon>Mucoromycota</taxon>
        <taxon>Glomeromycotina</taxon>
        <taxon>Glomeromycetes</taxon>
        <taxon>Diversisporales</taxon>
        <taxon>Gigasporaceae</taxon>
        <taxon>Gigaspora</taxon>
    </lineage>
</organism>
<dbReference type="PANTHER" id="PTHR44329">
    <property type="entry name" value="SERINE/THREONINE-PROTEIN KINASE TNNI3K-RELATED"/>
    <property type="match status" value="1"/>
</dbReference>
<accession>A0A397VGZ4</accession>
<feature type="signal peptide" evidence="4">
    <location>
        <begin position="1"/>
        <end position="26"/>
    </location>
</feature>
<evidence type="ECO:0000313" key="6">
    <source>
        <dbReference type="EMBL" id="RIB20279.1"/>
    </source>
</evidence>
<protein>
    <recommendedName>
        <fullName evidence="5">Protein kinase domain-containing protein</fullName>
    </recommendedName>
</protein>
<feature type="transmembrane region" description="Helical" evidence="3">
    <location>
        <begin position="465"/>
        <end position="498"/>
    </location>
</feature>
<dbReference type="InterPro" id="IPR000719">
    <property type="entry name" value="Prot_kinase_dom"/>
</dbReference>
<dbReference type="OrthoDB" id="2355416at2759"/>
<keyword evidence="7" id="KW-1185">Reference proteome</keyword>
<dbReference type="Pfam" id="PF07714">
    <property type="entry name" value="PK_Tyr_Ser-Thr"/>
    <property type="match status" value="1"/>
</dbReference>
<proteinExistence type="predicted"/>
<dbReference type="InterPro" id="IPR011009">
    <property type="entry name" value="Kinase-like_dom_sf"/>
</dbReference>
<sequence length="1413" mass="164288">MKSSSILYNFIALYLLFSLFITLTESQKYFNYTESKLGDQNIPPLIADIKTYDDGTILVHIIRNESKQTDECSKIHGISLEQKLRIRIISINGTVKEINPKSKLDPINYCLLNGDKYKINKPNNIITYLNDTKNNNISILHHLVNPITIYPLQKPFILVTYVSATNSSDPTSYKECGEVIDWDGISRREIRISSSGIIESSPIIHLSQQDHGYDNVFINKTIPSINATIDSSTTFLNITFFEFIELSKSKSNITIYKASDNSIRQRISATMHDFCQISPDRLTVSIKVIESTFNEYGEQYIVTMDDNFVQDIKQSEPIKGIHDVIWTLRTNMLNNQKLYSDNAIMGSVRLTKEATKNLLASEINQSAYIDNLLNELADKVPIDRSCISSYNTFRSYFYNQFSILIRIDTRNIGTKRTASQILSDLNTMIIYKNITTFSLGITNDLDHDFGFQRLGSIWNHLKVKLMTIIGITIFIMFCLIFSTLIYKLFSLLMILIMYRSFSGQGIKNPFIGANFKEWVMKYRGLVIILTVFAATDYEYLTILKDIPIFTKKLYRYEQINIFNVLEHIFDVAIMWGAFFDIFFRMFPQIIIIQVYYHHYNYDFLFNYSITPCLLLATINLKIFMIFFNYAYKKVSLVIIRYNFYGKCAKCKQPFISPTWCQLCDPQEAIKGWTSENENIDEYIKEFQIKVTEYEKMIEWVPFNRLINLQKIREEDSEIIFMATWLDGIRVIKGELLEYTRSRIKSCGVNLKCFQTCNLFMKELKNYMQLEGNVVYGITKNIETNQYIIIMPDEFNSRRNYLNGICNHCGHYNTSPSWCQSCDPWRTIQWTSGNEEIDNVIKMLQFKATEYEKVIEWIPFERLSRLQKIREEKSETIFMATWIDGIRITKGELVECAQSRIESCGVNFKILHDIQTSDLFIKELKNYMQLEENVVYGITKNTETNQYMIVIPDEFNSRRNDLNGICEHCAHYNTSPAWCQSCDPWKATQEWTSGNVEINNIIKEFQFKATEYEKVIEWIQFDKLINLQEIKGESDIVFMATWVKGVRTIKGESGKFTQSRTISSVDLMKLNYSQSNTLELLENFKNHMQCRFEGSALEVYGLTQNKDGQYMMVYQYANRGNLNDFLTRNFRELVWQKKLKQLADISYDLSRIHKAGLIHYDFHSGNILLNQDIDGNIISFISDLGLSRKQDEHYSKKGSVYGVMPYVAPEILKGHQHTQEADIYGLGIIMTEITTGKRPYDGSKHDFELALKICNGLRPKFAEGTPDCYIELAKQCMDSNPQNRPTAEYVHLKINQWKSILESENLTDKEELDIKKKFVDADSIIKQTFLKLLSSSQDKYCSTLIDVQGIVERLKAICYADLIKKCWNMKPEKRPTAKEICDIFVEWQNSEIILSELFGPDSNLYELELPDLAD</sequence>
<dbReference type="STRING" id="44941.A0A397VGZ4"/>
<evidence type="ECO:0000256" key="1">
    <source>
        <dbReference type="ARBA" id="ARBA00022741"/>
    </source>
</evidence>
<dbReference type="GO" id="GO:0005524">
    <property type="term" value="F:ATP binding"/>
    <property type="evidence" value="ECO:0007669"/>
    <property type="project" value="UniProtKB-KW"/>
</dbReference>
<evidence type="ECO:0000313" key="7">
    <source>
        <dbReference type="Proteomes" id="UP000266673"/>
    </source>
</evidence>
<evidence type="ECO:0000256" key="2">
    <source>
        <dbReference type="ARBA" id="ARBA00022840"/>
    </source>
</evidence>
<reference evidence="6 7" key="1">
    <citation type="submission" date="2018-06" db="EMBL/GenBank/DDBJ databases">
        <title>Comparative genomics reveals the genomic features of Rhizophagus irregularis, R. cerebriforme, R. diaphanum and Gigaspora rosea, and their symbiotic lifestyle signature.</title>
        <authorList>
            <person name="Morin E."/>
            <person name="San Clemente H."/>
            <person name="Chen E.C.H."/>
            <person name="De La Providencia I."/>
            <person name="Hainaut M."/>
            <person name="Kuo A."/>
            <person name="Kohler A."/>
            <person name="Murat C."/>
            <person name="Tang N."/>
            <person name="Roy S."/>
            <person name="Loubradou J."/>
            <person name="Henrissat B."/>
            <person name="Grigoriev I.V."/>
            <person name="Corradi N."/>
            <person name="Roux C."/>
            <person name="Martin F.M."/>
        </authorList>
    </citation>
    <scope>NUCLEOTIDE SEQUENCE [LARGE SCALE GENOMIC DNA]</scope>
    <source>
        <strain evidence="6 7">DAOM 194757</strain>
    </source>
</reference>
<feature type="transmembrane region" description="Helical" evidence="3">
    <location>
        <begin position="604"/>
        <end position="631"/>
    </location>
</feature>
<keyword evidence="1" id="KW-0547">Nucleotide-binding</keyword>
<comment type="caution">
    <text evidence="6">The sequence shown here is derived from an EMBL/GenBank/DDBJ whole genome shotgun (WGS) entry which is preliminary data.</text>
</comment>
<keyword evidence="2" id="KW-0067">ATP-binding</keyword>
<dbReference type="InterPro" id="IPR051681">
    <property type="entry name" value="Ser/Thr_Kinases-Pseudokinases"/>
</dbReference>
<keyword evidence="3" id="KW-0812">Transmembrane</keyword>
<dbReference type="EMBL" id="QKWP01000427">
    <property type="protein sequence ID" value="RIB20279.1"/>
    <property type="molecule type" value="Genomic_DNA"/>
</dbReference>
<dbReference type="PROSITE" id="PS50011">
    <property type="entry name" value="PROTEIN_KINASE_DOM"/>
    <property type="match status" value="1"/>
</dbReference>
<gene>
    <name evidence="6" type="ORF">C2G38_2035394</name>
</gene>
<evidence type="ECO:0000256" key="4">
    <source>
        <dbReference type="SAM" id="SignalP"/>
    </source>
</evidence>
<dbReference type="Proteomes" id="UP000266673">
    <property type="component" value="Unassembled WGS sequence"/>
</dbReference>
<dbReference type="PANTHER" id="PTHR44329:SF298">
    <property type="entry name" value="MIXED LINEAGE KINASE DOMAIN-LIKE PROTEIN"/>
    <property type="match status" value="1"/>
</dbReference>
<feature type="transmembrane region" description="Helical" evidence="3">
    <location>
        <begin position="519"/>
        <end position="540"/>
    </location>
</feature>
<dbReference type="SUPFAM" id="SSF56112">
    <property type="entry name" value="Protein kinase-like (PK-like)"/>
    <property type="match status" value="1"/>
</dbReference>
<dbReference type="Gene3D" id="1.10.510.10">
    <property type="entry name" value="Transferase(Phosphotransferase) domain 1"/>
    <property type="match status" value="1"/>
</dbReference>
<evidence type="ECO:0000256" key="3">
    <source>
        <dbReference type="SAM" id="Phobius"/>
    </source>
</evidence>
<keyword evidence="3" id="KW-0472">Membrane</keyword>
<name>A0A397VGZ4_9GLOM</name>
<evidence type="ECO:0000259" key="5">
    <source>
        <dbReference type="PROSITE" id="PS50011"/>
    </source>
</evidence>
<dbReference type="GO" id="GO:0004674">
    <property type="term" value="F:protein serine/threonine kinase activity"/>
    <property type="evidence" value="ECO:0007669"/>
    <property type="project" value="TreeGrafter"/>
</dbReference>
<dbReference type="InterPro" id="IPR001245">
    <property type="entry name" value="Ser-Thr/Tyr_kinase_cat_dom"/>
</dbReference>
<feature type="transmembrane region" description="Helical" evidence="3">
    <location>
        <begin position="560"/>
        <end position="583"/>
    </location>
</feature>
<keyword evidence="3" id="KW-1133">Transmembrane helix</keyword>
<feature type="chain" id="PRO_5017268685" description="Protein kinase domain-containing protein" evidence="4">
    <location>
        <begin position="27"/>
        <end position="1413"/>
    </location>
</feature>
<keyword evidence="4" id="KW-0732">Signal</keyword>
<feature type="domain" description="Protein kinase" evidence="5">
    <location>
        <begin position="1009"/>
        <end position="1293"/>
    </location>
</feature>